<evidence type="ECO:0000313" key="10">
    <source>
        <dbReference type="EMBL" id="STF08755.1"/>
    </source>
</evidence>
<dbReference type="PROSITE" id="PS51106">
    <property type="entry name" value="PTS_EIIC_TYPE_4"/>
    <property type="match status" value="1"/>
</dbReference>
<keyword evidence="3" id="KW-1003">Cell membrane</keyword>
<keyword evidence="8 9" id="KW-0472">Membrane</keyword>
<evidence type="ECO:0000256" key="1">
    <source>
        <dbReference type="ARBA" id="ARBA00004651"/>
    </source>
</evidence>
<reference evidence="10 11" key="1">
    <citation type="submission" date="2018-06" db="EMBL/GenBank/DDBJ databases">
        <authorList>
            <consortium name="Pathogen Informatics"/>
            <person name="Doyle S."/>
        </authorList>
    </citation>
    <scope>NUCLEOTIDE SEQUENCE [LARGE SCALE GENOMIC DNA]</scope>
    <source>
        <strain evidence="10 11">NCTC12360</strain>
    </source>
</reference>
<organism evidence="10 11">
    <name type="scientific">Enterococcus gallinarum</name>
    <dbReference type="NCBI Taxonomy" id="1353"/>
    <lineage>
        <taxon>Bacteria</taxon>
        <taxon>Bacillati</taxon>
        <taxon>Bacillota</taxon>
        <taxon>Bacilli</taxon>
        <taxon>Lactobacillales</taxon>
        <taxon>Enterococcaceae</taxon>
        <taxon>Enterococcus</taxon>
    </lineage>
</organism>
<dbReference type="AlphaFoldDB" id="A0A376L5V1"/>
<keyword evidence="6 9" id="KW-0812">Transmembrane</keyword>
<feature type="transmembrane region" description="Helical" evidence="9">
    <location>
        <begin position="67"/>
        <end position="88"/>
    </location>
</feature>
<feature type="transmembrane region" description="Helical" evidence="9">
    <location>
        <begin position="6"/>
        <end position="25"/>
    </location>
</feature>
<keyword evidence="10" id="KW-0808">Transferase</keyword>
<dbReference type="PANTHER" id="PTHR32502:SF28">
    <property type="entry name" value="PHOSPHOTRANSFERASE SYSTEM SUGAR-SPECIFIC EIIC COMPONENT"/>
    <property type="match status" value="1"/>
</dbReference>
<dbReference type="GO" id="GO:0009401">
    <property type="term" value="P:phosphoenolpyruvate-dependent sugar phosphotransferase system"/>
    <property type="evidence" value="ECO:0007669"/>
    <property type="project" value="UniProtKB-KW"/>
</dbReference>
<evidence type="ECO:0000256" key="9">
    <source>
        <dbReference type="SAM" id="Phobius"/>
    </source>
</evidence>
<evidence type="ECO:0000256" key="2">
    <source>
        <dbReference type="ARBA" id="ARBA00022448"/>
    </source>
</evidence>
<evidence type="ECO:0000256" key="5">
    <source>
        <dbReference type="ARBA" id="ARBA00022683"/>
    </source>
</evidence>
<keyword evidence="7 9" id="KW-1133">Transmembrane helix</keyword>
<proteinExistence type="predicted"/>
<dbReference type="PANTHER" id="PTHR32502">
    <property type="entry name" value="N-ACETYLGALACTOSAMINE PERMEASE II COMPONENT-RELATED"/>
    <property type="match status" value="1"/>
</dbReference>
<accession>A0A376L5V1</accession>
<dbReference type="EC" id="2.7.1.-" evidence="10"/>
<dbReference type="GO" id="GO:0005886">
    <property type="term" value="C:plasma membrane"/>
    <property type="evidence" value="ECO:0007669"/>
    <property type="project" value="UniProtKB-SubCell"/>
</dbReference>
<name>A0A376L5V1_ENTGA</name>
<feature type="transmembrane region" description="Helical" evidence="9">
    <location>
        <begin position="95"/>
        <end position="121"/>
    </location>
</feature>
<evidence type="ECO:0000256" key="8">
    <source>
        <dbReference type="ARBA" id="ARBA00023136"/>
    </source>
</evidence>
<evidence type="ECO:0000256" key="7">
    <source>
        <dbReference type="ARBA" id="ARBA00022989"/>
    </source>
</evidence>
<keyword evidence="5" id="KW-0598">Phosphotransferase system</keyword>
<feature type="transmembrane region" description="Helical" evidence="9">
    <location>
        <begin position="37"/>
        <end position="61"/>
    </location>
</feature>
<sequence>MNDISFFQIFSLICLAILGGIDPYLSGLQLSKPAISGFLAGIIMGDINTGLLVGATLQLMVLGVGTFGGSSIPDFGTGAIIGTALGVVSGKGIEFAIGISVPVGLLLVQLDILARFCGVYFLHRVDKHIEEENFHKISLEAWLSLVPIALSRAIPVGLCLIFGNEVVNTVLNYAPDWLMGGLKLAGAILPVVGIAILLHYLPIRNFFGFLIIGYILAAYLNIPMMGISFAGLAAAIIHYKKLQDQRLLESKLDTINHIEVVNGEVNDDEI</sequence>
<protein>
    <submittedName>
        <fullName evidence="10">PTS system mannose/fructose/sorbose transporter subunit IIC</fullName>
        <ecNumber evidence="10">2.7.1.-</ecNumber>
    </submittedName>
</protein>
<feature type="transmembrane region" description="Helical" evidence="9">
    <location>
        <begin position="184"/>
        <end position="201"/>
    </location>
</feature>
<evidence type="ECO:0000256" key="6">
    <source>
        <dbReference type="ARBA" id="ARBA00022692"/>
    </source>
</evidence>
<evidence type="ECO:0000313" key="11">
    <source>
        <dbReference type="Proteomes" id="UP000254807"/>
    </source>
</evidence>
<dbReference type="GO" id="GO:0016740">
    <property type="term" value="F:transferase activity"/>
    <property type="evidence" value="ECO:0007669"/>
    <property type="project" value="UniProtKB-KW"/>
</dbReference>
<feature type="transmembrane region" description="Helical" evidence="9">
    <location>
        <begin position="207"/>
        <end position="237"/>
    </location>
</feature>
<feature type="transmembrane region" description="Helical" evidence="9">
    <location>
        <begin position="141"/>
        <end position="163"/>
    </location>
</feature>
<keyword evidence="4" id="KW-0762">Sugar transport</keyword>
<dbReference type="RefSeq" id="WP_060815248.1">
    <property type="nucleotide sequence ID" value="NZ_JARPZP010000031.1"/>
</dbReference>
<dbReference type="InterPro" id="IPR004700">
    <property type="entry name" value="PTS_IIC_man"/>
</dbReference>
<dbReference type="Pfam" id="PF03609">
    <property type="entry name" value="EII-Sor"/>
    <property type="match status" value="1"/>
</dbReference>
<dbReference type="Proteomes" id="UP000254807">
    <property type="component" value="Unassembled WGS sequence"/>
</dbReference>
<dbReference type="EMBL" id="UFYW01000002">
    <property type="protein sequence ID" value="STF08755.1"/>
    <property type="molecule type" value="Genomic_DNA"/>
</dbReference>
<evidence type="ECO:0000256" key="3">
    <source>
        <dbReference type="ARBA" id="ARBA00022475"/>
    </source>
</evidence>
<dbReference type="InterPro" id="IPR050303">
    <property type="entry name" value="GatZ_KbaZ_carbometab"/>
</dbReference>
<evidence type="ECO:0000256" key="4">
    <source>
        <dbReference type="ARBA" id="ARBA00022597"/>
    </source>
</evidence>
<comment type="subcellular location">
    <subcellularLocation>
        <location evidence="1">Cell membrane</location>
        <topology evidence="1">Multi-pass membrane protein</topology>
    </subcellularLocation>
</comment>
<keyword evidence="11" id="KW-1185">Reference proteome</keyword>
<gene>
    <name evidence="10" type="primary">agaC_6</name>
    <name evidence="10" type="ORF">NCTC12360_03749</name>
</gene>
<keyword evidence="2" id="KW-0813">Transport</keyword>
<dbReference type="OrthoDB" id="1649937at2"/>